<comment type="caution">
    <text evidence="1">The sequence shown here is derived from an EMBL/GenBank/DDBJ whole genome shotgun (WGS) entry which is preliminary data.</text>
</comment>
<dbReference type="Proteomes" id="UP001380953">
    <property type="component" value="Unassembled WGS sequence"/>
</dbReference>
<accession>A0ACC6P9S5</accession>
<sequence length="126" mass="14457">MKTNSRTVTVGDQAFVYWHTSGARFTLYLSPKEQKNTKLVLLFPAFPPDEDPHTSWTFYEILAQKGGEEVPVHLGRPRSIAEIISHLRQRRPGLWQIGRITLIENAWELLGEMGYSGCKPVWKGEF</sequence>
<name>A0ACC6P9S5_9BACL</name>
<protein>
    <submittedName>
        <fullName evidence="1">Uncharacterized protein</fullName>
    </submittedName>
</protein>
<keyword evidence="2" id="KW-1185">Reference proteome</keyword>
<reference evidence="1" key="1">
    <citation type="submission" date="2024-03" db="EMBL/GenBank/DDBJ databases">
        <title>Whole genome sequecning of epiphytes from Marcgravia umbellata leaves.</title>
        <authorList>
            <person name="Kumar G."/>
            <person name="Savka M.A."/>
        </authorList>
    </citation>
    <scope>NUCLEOTIDE SEQUENCE</scope>
    <source>
        <strain evidence="1">RIT_BL5</strain>
    </source>
</reference>
<proteinExistence type="predicted"/>
<organism evidence="1 2">
    <name type="scientific">Saccharibacillus sacchari</name>
    <dbReference type="NCBI Taxonomy" id="456493"/>
    <lineage>
        <taxon>Bacteria</taxon>
        <taxon>Bacillati</taxon>
        <taxon>Bacillota</taxon>
        <taxon>Bacilli</taxon>
        <taxon>Bacillales</taxon>
        <taxon>Paenibacillaceae</taxon>
        <taxon>Saccharibacillus</taxon>
    </lineage>
</organism>
<dbReference type="EMBL" id="JBBKAR010000023">
    <property type="protein sequence ID" value="MEJ8303681.1"/>
    <property type="molecule type" value="Genomic_DNA"/>
</dbReference>
<evidence type="ECO:0000313" key="1">
    <source>
        <dbReference type="EMBL" id="MEJ8303681.1"/>
    </source>
</evidence>
<gene>
    <name evidence="1" type="ORF">WKI47_07085</name>
</gene>
<evidence type="ECO:0000313" key="2">
    <source>
        <dbReference type="Proteomes" id="UP001380953"/>
    </source>
</evidence>